<dbReference type="Proteomes" id="UP000799755">
    <property type="component" value="Unassembled WGS sequence"/>
</dbReference>
<accession>A0ACB6QTP7</accession>
<sequence>MYRLQLSKPPEYRSSTLSIFGTPPITTWYYCCSFFCRMITLMLHVDWAQKWLWYDSVYTALLCVSCFCHYTRPQVIIL</sequence>
<organism evidence="1 2">
    <name type="scientific">Lindgomyces ingoldianus</name>
    <dbReference type="NCBI Taxonomy" id="673940"/>
    <lineage>
        <taxon>Eukaryota</taxon>
        <taxon>Fungi</taxon>
        <taxon>Dikarya</taxon>
        <taxon>Ascomycota</taxon>
        <taxon>Pezizomycotina</taxon>
        <taxon>Dothideomycetes</taxon>
        <taxon>Pleosporomycetidae</taxon>
        <taxon>Pleosporales</taxon>
        <taxon>Lindgomycetaceae</taxon>
        <taxon>Lindgomyces</taxon>
    </lineage>
</organism>
<protein>
    <submittedName>
        <fullName evidence="1">Uncharacterized protein</fullName>
    </submittedName>
</protein>
<name>A0ACB6QTP7_9PLEO</name>
<evidence type="ECO:0000313" key="1">
    <source>
        <dbReference type="EMBL" id="KAF2470379.1"/>
    </source>
</evidence>
<dbReference type="EMBL" id="MU003508">
    <property type="protein sequence ID" value="KAF2470379.1"/>
    <property type="molecule type" value="Genomic_DNA"/>
</dbReference>
<gene>
    <name evidence="1" type="ORF">BDR25DRAFT_303891</name>
</gene>
<evidence type="ECO:0000313" key="2">
    <source>
        <dbReference type="Proteomes" id="UP000799755"/>
    </source>
</evidence>
<keyword evidence="2" id="KW-1185">Reference proteome</keyword>
<proteinExistence type="predicted"/>
<reference evidence="1" key="1">
    <citation type="journal article" date="2020" name="Stud. Mycol.">
        <title>101 Dothideomycetes genomes: a test case for predicting lifestyles and emergence of pathogens.</title>
        <authorList>
            <person name="Haridas S."/>
            <person name="Albert R."/>
            <person name="Binder M."/>
            <person name="Bloem J."/>
            <person name="Labutti K."/>
            <person name="Salamov A."/>
            <person name="Andreopoulos B."/>
            <person name="Baker S."/>
            <person name="Barry K."/>
            <person name="Bills G."/>
            <person name="Bluhm B."/>
            <person name="Cannon C."/>
            <person name="Castanera R."/>
            <person name="Culley D."/>
            <person name="Daum C."/>
            <person name="Ezra D."/>
            <person name="Gonzalez J."/>
            <person name="Henrissat B."/>
            <person name="Kuo A."/>
            <person name="Liang C."/>
            <person name="Lipzen A."/>
            <person name="Lutzoni F."/>
            <person name="Magnuson J."/>
            <person name="Mondo S."/>
            <person name="Nolan M."/>
            <person name="Ohm R."/>
            <person name="Pangilinan J."/>
            <person name="Park H.-J."/>
            <person name="Ramirez L."/>
            <person name="Alfaro M."/>
            <person name="Sun H."/>
            <person name="Tritt A."/>
            <person name="Yoshinaga Y."/>
            <person name="Zwiers L.-H."/>
            <person name="Turgeon B."/>
            <person name="Goodwin S."/>
            <person name="Spatafora J."/>
            <person name="Crous P."/>
            <person name="Grigoriev I."/>
        </authorList>
    </citation>
    <scope>NUCLEOTIDE SEQUENCE</scope>
    <source>
        <strain evidence="1">ATCC 200398</strain>
    </source>
</reference>
<comment type="caution">
    <text evidence="1">The sequence shown here is derived from an EMBL/GenBank/DDBJ whole genome shotgun (WGS) entry which is preliminary data.</text>
</comment>